<gene>
    <name evidence="2" type="ORF">JYU34_019518</name>
</gene>
<evidence type="ECO:0000313" key="3">
    <source>
        <dbReference type="Proteomes" id="UP000823941"/>
    </source>
</evidence>
<keyword evidence="3" id="KW-1185">Reference proteome</keyword>
<accession>A0ABQ7PX01</accession>
<feature type="region of interest" description="Disordered" evidence="1">
    <location>
        <begin position="201"/>
        <end position="289"/>
    </location>
</feature>
<dbReference type="Proteomes" id="UP000823941">
    <property type="component" value="Chromosome 26"/>
</dbReference>
<organism evidence="2 3">
    <name type="scientific">Plutella xylostella</name>
    <name type="common">Diamondback moth</name>
    <name type="synonym">Plutella maculipennis</name>
    <dbReference type="NCBI Taxonomy" id="51655"/>
    <lineage>
        <taxon>Eukaryota</taxon>
        <taxon>Metazoa</taxon>
        <taxon>Ecdysozoa</taxon>
        <taxon>Arthropoda</taxon>
        <taxon>Hexapoda</taxon>
        <taxon>Insecta</taxon>
        <taxon>Pterygota</taxon>
        <taxon>Neoptera</taxon>
        <taxon>Endopterygota</taxon>
        <taxon>Lepidoptera</taxon>
        <taxon>Glossata</taxon>
        <taxon>Ditrysia</taxon>
        <taxon>Yponomeutoidea</taxon>
        <taxon>Plutellidae</taxon>
        <taxon>Plutella</taxon>
    </lineage>
</organism>
<evidence type="ECO:0000313" key="2">
    <source>
        <dbReference type="EMBL" id="KAG7297507.1"/>
    </source>
</evidence>
<evidence type="ECO:0000256" key="1">
    <source>
        <dbReference type="SAM" id="MobiDB-lite"/>
    </source>
</evidence>
<feature type="compositionally biased region" description="Low complexity" evidence="1">
    <location>
        <begin position="47"/>
        <end position="60"/>
    </location>
</feature>
<feature type="region of interest" description="Disordered" evidence="1">
    <location>
        <begin position="27"/>
        <end position="85"/>
    </location>
</feature>
<feature type="compositionally biased region" description="Acidic residues" evidence="1">
    <location>
        <begin position="33"/>
        <end position="46"/>
    </location>
</feature>
<feature type="compositionally biased region" description="Basic and acidic residues" evidence="1">
    <location>
        <begin position="242"/>
        <end position="266"/>
    </location>
</feature>
<reference evidence="2 3" key="1">
    <citation type="submission" date="2021-06" db="EMBL/GenBank/DDBJ databases">
        <title>A haploid diamondback moth (Plutella xylostella L.) genome assembly resolves 31 chromosomes and identifies a diamide resistance mutation.</title>
        <authorList>
            <person name="Ward C.M."/>
            <person name="Perry K.D."/>
            <person name="Baker G."/>
            <person name="Powis K."/>
            <person name="Heckel D.G."/>
            <person name="Baxter S.W."/>
        </authorList>
    </citation>
    <scope>NUCLEOTIDE SEQUENCE [LARGE SCALE GENOMIC DNA]</scope>
    <source>
        <strain evidence="2 3">LV</strain>
        <tissue evidence="2">Single pupa</tissue>
    </source>
</reference>
<proteinExistence type="predicted"/>
<sequence>MASKQVEDVHLEGLARVLADAELECHRAREDSSVTEEDEEVLEEEQSLNLLEEQSQLPEQLSEEPKPSSSSSEEGPRVFPTPSLRRVLPEQERGLMMENTIHVLPEVFRTDIAIPKIAHTPAQVYIDQLASLIGCSQHQHSLAEYWVLDTLAGLLRRAQTDGLEKREFSTDYQYHLVRSIFTFPPDYTHIDAPYQIQVPKRLYTTPKTGQDRGKSPRNKSPKIEKKDKSPKTEKKEKSHKTEKKDKSPKMEKKDKSPKIEKKDKDSKKGKKEKKSMKDEKKIMKEEEPLPQDYIDLMELKAKEQQEIEAQEAIERELWHRKRSILPLNYAVASDFLSKYWPPPVDGADSSSDKDGKSPPVDGVDVDASSDKGGKVKKGKGKGKAKKK</sequence>
<protein>
    <submittedName>
        <fullName evidence="2">Uncharacterized protein</fullName>
    </submittedName>
</protein>
<feature type="compositionally biased region" description="Basic and acidic residues" evidence="1">
    <location>
        <begin position="221"/>
        <end position="236"/>
    </location>
</feature>
<feature type="compositionally biased region" description="Basic residues" evidence="1">
    <location>
        <begin position="374"/>
        <end position="387"/>
    </location>
</feature>
<feature type="region of interest" description="Disordered" evidence="1">
    <location>
        <begin position="338"/>
        <end position="387"/>
    </location>
</feature>
<feature type="compositionally biased region" description="Basic and acidic residues" evidence="1">
    <location>
        <begin position="275"/>
        <end position="287"/>
    </location>
</feature>
<comment type="caution">
    <text evidence="2">The sequence shown here is derived from an EMBL/GenBank/DDBJ whole genome shotgun (WGS) entry which is preliminary data.</text>
</comment>
<dbReference type="EMBL" id="JAHIBW010000026">
    <property type="protein sequence ID" value="KAG7297507.1"/>
    <property type="molecule type" value="Genomic_DNA"/>
</dbReference>
<name>A0ABQ7PX01_PLUXY</name>